<evidence type="ECO:0000256" key="8">
    <source>
        <dbReference type="ARBA" id="ARBA00023136"/>
    </source>
</evidence>
<dbReference type="GO" id="GO:0016887">
    <property type="term" value="F:ATP hydrolysis activity"/>
    <property type="evidence" value="ECO:0007669"/>
    <property type="project" value="InterPro"/>
</dbReference>
<proteinExistence type="predicted"/>
<dbReference type="InterPro" id="IPR036640">
    <property type="entry name" value="ABC1_TM_sf"/>
</dbReference>
<evidence type="ECO:0000256" key="6">
    <source>
        <dbReference type="ARBA" id="ARBA00022840"/>
    </source>
</evidence>
<evidence type="ECO:0000256" key="2">
    <source>
        <dbReference type="ARBA" id="ARBA00022448"/>
    </source>
</evidence>
<dbReference type="InterPro" id="IPR003593">
    <property type="entry name" value="AAA+_ATPase"/>
</dbReference>
<protein>
    <submittedName>
        <fullName evidence="11">Lipid A export ATP-binding/permease protein msbA</fullName>
    </submittedName>
</protein>
<comment type="subcellular location">
    <subcellularLocation>
        <location evidence="1">Cell membrane</location>
        <topology evidence="1">Multi-pass membrane protein</topology>
    </subcellularLocation>
</comment>
<accession>K1SV53</accession>
<feature type="domain" description="ABC transporter" evidence="10">
    <location>
        <begin position="128"/>
        <end position="306"/>
    </location>
</feature>
<dbReference type="Gene3D" id="3.40.50.300">
    <property type="entry name" value="P-loop containing nucleotide triphosphate hydrolases"/>
    <property type="match status" value="1"/>
</dbReference>
<evidence type="ECO:0000256" key="5">
    <source>
        <dbReference type="ARBA" id="ARBA00022741"/>
    </source>
</evidence>
<reference evidence="11" key="1">
    <citation type="journal article" date="2013" name="Environ. Microbiol.">
        <title>Microbiota from the distal guts of lean and obese adolescents exhibit partial functional redundancy besides clear differences in community structure.</title>
        <authorList>
            <person name="Ferrer M."/>
            <person name="Ruiz A."/>
            <person name="Lanza F."/>
            <person name="Haange S.B."/>
            <person name="Oberbach A."/>
            <person name="Till H."/>
            <person name="Bargiela R."/>
            <person name="Campoy C."/>
            <person name="Segura M.T."/>
            <person name="Richter M."/>
            <person name="von Bergen M."/>
            <person name="Seifert J."/>
            <person name="Suarez A."/>
        </authorList>
    </citation>
    <scope>NUCLEOTIDE SEQUENCE</scope>
</reference>
<evidence type="ECO:0000259" key="10">
    <source>
        <dbReference type="PROSITE" id="PS50893"/>
    </source>
</evidence>
<dbReference type="AlphaFoldDB" id="K1SV53"/>
<gene>
    <name evidence="11" type="ORF">LEA_10798</name>
</gene>
<dbReference type="InterPro" id="IPR027417">
    <property type="entry name" value="P-loop_NTPase"/>
</dbReference>
<dbReference type="PANTHER" id="PTHR24221:SF654">
    <property type="entry name" value="ATP-BINDING CASSETTE SUB-FAMILY B MEMBER 6"/>
    <property type="match status" value="1"/>
</dbReference>
<keyword evidence="4 9" id="KW-0812">Transmembrane</keyword>
<dbReference type="GO" id="GO:0005524">
    <property type="term" value="F:ATP binding"/>
    <property type="evidence" value="ECO:0007669"/>
    <property type="project" value="UniProtKB-KW"/>
</dbReference>
<feature type="non-terminal residue" evidence="11">
    <location>
        <position position="307"/>
    </location>
</feature>
<dbReference type="PROSITE" id="PS00211">
    <property type="entry name" value="ABC_TRANSPORTER_1"/>
    <property type="match status" value="1"/>
</dbReference>
<comment type="caution">
    <text evidence="11">The sequence shown here is derived from an EMBL/GenBank/DDBJ whole genome shotgun (WGS) entry which is preliminary data.</text>
</comment>
<feature type="transmembrane region" description="Helical" evidence="9">
    <location>
        <begin position="21"/>
        <end position="38"/>
    </location>
</feature>
<evidence type="ECO:0000256" key="4">
    <source>
        <dbReference type="ARBA" id="ARBA00022692"/>
    </source>
</evidence>
<organism evidence="11">
    <name type="scientific">human gut metagenome</name>
    <dbReference type="NCBI Taxonomy" id="408170"/>
    <lineage>
        <taxon>unclassified sequences</taxon>
        <taxon>metagenomes</taxon>
        <taxon>organismal metagenomes</taxon>
    </lineage>
</organism>
<keyword evidence="2" id="KW-0813">Transport</keyword>
<dbReference type="EMBL" id="AJWY01007272">
    <property type="protein sequence ID" value="EKC64477.1"/>
    <property type="molecule type" value="Genomic_DNA"/>
</dbReference>
<dbReference type="Gene3D" id="1.20.1560.10">
    <property type="entry name" value="ABC transporter type 1, transmembrane domain"/>
    <property type="match status" value="1"/>
</dbReference>
<dbReference type="InterPro" id="IPR039421">
    <property type="entry name" value="Type_1_exporter"/>
</dbReference>
<dbReference type="InterPro" id="IPR017871">
    <property type="entry name" value="ABC_transporter-like_CS"/>
</dbReference>
<evidence type="ECO:0000256" key="3">
    <source>
        <dbReference type="ARBA" id="ARBA00022475"/>
    </source>
</evidence>
<keyword evidence="5" id="KW-0547">Nucleotide-binding</keyword>
<dbReference type="InterPro" id="IPR003439">
    <property type="entry name" value="ABC_transporter-like_ATP-bd"/>
</dbReference>
<dbReference type="Pfam" id="PF00005">
    <property type="entry name" value="ABC_tran"/>
    <property type="match status" value="1"/>
</dbReference>
<dbReference type="SMART" id="SM00382">
    <property type="entry name" value="AAA"/>
    <property type="match status" value="1"/>
</dbReference>
<keyword evidence="6 11" id="KW-0067">ATP-binding</keyword>
<dbReference type="SUPFAM" id="SSF52540">
    <property type="entry name" value="P-loop containing nucleoside triphosphate hydrolases"/>
    <property type="match status" value="1"/>
</dbReference>
<dbReference type="GO" id="GO:0034040">
    <property type="term" value="F:ATPase-coupled lipid transmembrane transporter activity"/>
    <property type="evidence" value="ECO:0007669"/>
    <property type="project" value="TreeGrafter"/>
</dbReference>
<dbReference type="SUPFAM" id="SSF90123">
    <property type="entry name" value="ABC transporter transmembrane region"/>
    <property type="match status" value="1"/>
</dbReference>
<evidence type="ECO:0000313" key="11">
    <source>
        <dbReference type="EMBL" id="EKC64477.1"/>
    </source>
</evidence>
<dbReference type="FunFam" id="3.40.50.300:FF:000299">
    <property type="entry name" value="ABC transporter ATP-binding protein/permease"/>
    <property type="match status" value="1"/>
</dbReference>
<evidence type="ECO:0000256" key="9">
    <source>
        <dbReference type="SAM" id="Phobius"/>
    </source>
</evidence>
<evidence type="ECO:0000256" key="7">
    <source>
        <dbReference type="ARBA" id="ARBA00022989"/>
    </source>
</evidence>
<keyword evidence="8 9" id="KW-0472">Membrane</keyword>
<name>K1SV53_9ZZZZ</name>
<keyword evidence="3" id="KW-1003">Cell membrane</keyword>
<sequence length="307" mass="33929">MKKKNGRKTLYTACLEGSSKGFELLCSLVFLMLGIYYVDKGYTTLGALAAIYTMYASFSFQFLQIGKYIPELVGCLANAQNIFDFLDEVKEPANWYRENGDERVAETAQAETPAGQKTTTGIQHANAVEIRSIRFSYTGEEDVLRHFSLEVKKGECVAITGASGCGKTTLSKLLLGLYPLGEGDIRVNGMSMRESDLADLRRQIAYVPQEPYLFQGSIAENIRMGRLDATEKEIREAAMQAHAHDFIMEFPEGYDTTVGERGNNLSGGQRQRIAIARAILKDTSIILLDEATSALDNESEQAVNEAL</sequence>
<keyword evidence="7 9" id="KW-1133">Transmembrane helix</keyword>
<evidence type="ECO:0000256" key="1">
    <source>
        <dbReference type="ARBA" id="ARBA00004651"/>
    </source>
</evidence>
<dbReference type="PROSITE" id="PS50893">
    <property type="entry name" value="ABC_TRANSPORTER_2"/>
    <property type="match status" value="1"/>
</dbReference>
<dbReference type="PANTHER" id="PTHR24221">
    <property type="entry name" value="ATP-BINDING CASSETTE SUB-FAMILY B"/>
    <property type="match status" value="1"/>
</dbReference>
<dbReference type="GO" id="GO:0005886">
    <property type="term" value="C:plasma membrane"/>
    <property type="evidence" value="ECO:0007669"/>
    <property type="project" value="UniProtKB-SubCell"/>
</dbReference>